<organism evidence="2 3">
    <name type="scientific">Helobdella robusta</name>
    <name type="common">Californian leech</name>
    <dbReference type="NCBI Taxonomy" id="6412"/>
    <lineage>
        <taxon>Eukaryota</taxon>
        <taxon>Metazoa</taxon>
        <taxon>Spiralia</taxon>
        <taxon>Lophotrochozoa</taxon>
        <taxon>Annelida</taxon>
        <taxon>Clitellata</taxon>
        <taxon>Hirudinea</taxon>
        <taxon>Rhynchobdellida</taxon>
        <taxon>Glossiphoniidae</taxon>
        <taxon>Helobdella</taxon>
    </lineage>
</organism>
<evidence type="ECO:0000313" key="2">
    <source>
        <dbReference type="EnsemblMetazoa" id="HelroP162307"/>
    </source>
</evidence>
<reference evidence="1 3" key="2">
    <citation type="journal article" date="2013" name="Nature">
        <title>Insights into bilaterian evolution from three spiralian genomes.</title>
        <authorList>
            <person name="Simakov O."/>
            <person name="Marletaz F."/>
            <person name="Cho S.J."/>
            <person name="Edsinger-Gonzales E."/>
            <person name="Havlak P."/>
            <person name="Hellsten U."/>
            <person name="Kuo D.H."/>
            <person name="Larsson T."/>
            <person name="Lv J."/>
            <person name="Arendt D."/>
            <person name="Savage R."/>
            <person name="Osoegawa K."/>
            <person name="de Jong P."/>
            <person name="Grimwood J."/>
            <person name="Chapman J.A."/>
            <person name="Shapiro H."/>
            <person name="Aerts A."/>
            <person name="Otillar R.P."/>
            <person name="Terry A.Y."/>
            <person name="Boore J.L."/>
            <person name="Grigoriev I.V."/>
            <person name="Lindberg D.R."/>
            <person name="Seaver E.C."/>
            <person name="Weisblat D.A."/>
            <person name="Putnam N.H."/>
            <person name="Rokhsar D.S."/>
        </authorList>
    </citation>
    <scope>NUCLEOTIDE SEQUENCE</scope>
</reference>
<gene>
    <name evidence="2" type="primary">20199526</name>
    <name evidence="1" type="ORF">HELRODRAFT_162307</name>
</gene>
<dbReference type="EMBL" id="KB097143">
    <property type="protein sequence ID" value="ESN98847.1"/>
    <property type="molecule type" value="Genomic_DNA"/>
</dbReference>
<evidence type="ECO:0000313" key="3">
    <source>
        <dbReference type="Proteomes" id="UP000015101"/>
    </source>
</evidence>
<dbReference type="Proteomes" id="UP000015101">
    <property type="component" value="Unassembled WGS sequence"/>
</dbReference>
<proteinExistence type="predicted"/>
<dbReference type="GeneID" id="20199526"/>
<dbReference type="EMBL" id="AMQM01001068">
    <property type="status" value="NOT_ANNOTATED_CDS"/>
    <property type="molecule type" value="Genomic_DNA"/>
</dbReference>
<dbReference type="InParanoid" id="T1ESH6"/>
<dbReference type="KEGG" id="hro:HELRODRAFT_162307"/>
<reference evidence="3" key="1">
    <citation type="submission" date="2012-12" db="EMBL/GenBank/DDBJ databases">
        <authorList>
            <person name="Hellsten U."/>
            <person name="Grimwood J."/>
            <person name="Chapman J.A."/>
            <person name="Shapiro H."/>
            <person name="Aerts A."/>
            <person name="Otillar R.P."/>
            <person name="Terry A.Y."/>
            <person name="Boore J.L."/>
            <person name="Simakov O."/>
            <person name="Marletaz F."/>
            <person name="Cho S.-J."/>
            <person name="Edsinger-Gonzales E."/>
            <person name="Havlak P."/>
            <person name="Kuo D.-H."/>
            <person name="Larsson T."/>
            <person name="Lv J."/>
            <person name="Arendt D."/>
            <person name="Savage R."/>
            <person name="Osoegawa K."/>
            <person name="de Jong P."/>
            <person name="Lindberg D.R."/>
            <person name="Seaver E.C."/>
            <person name="Weisblat D.A."/>
            <person name="Putnam N.H."/>
            <person name="Grigoriev I.V."/>
            <person name="Rokhsar D.S."/>
        </authorList>
    </citation>
    <scope>NUCLEOTIDE SEQUENCE</scope>
</reference>
<dbReference type="HOGENOM" id="CLU_1827399_0_0_1"/>
<sequence>MRAITVNIVIDSAGSRARAGGPWPTLRVSNLKLLGPSFLERVSAAVVARHLICIYKYNKQLHPKAVDAFDSADSNLTLKIHFSHFDGLLQPRNNENKDKRTHGYTINNKERSCDYKRILGKGADKSIKCSAFGSGRDINNR</sequence>
<keyword evidence="3" id="KW-1185">Reference proteome</keyword>
<reference evidence="2" key="3">
    <citation type="submission" date="2015-06" db="UniProtKB">
        <authorList>
            <consortium name="EnsemblMetazoa"/>
        </authorList>
    </citation>
    <scope>IDENTIFICATION</scope>
</reference>
<dbReference type="CTD" id="20199526"/>
<evidence type="ECO:0000313" key="1">
    <source>
        <dbReference type="EMBL" id="ESN98847.1"/>
    </source>
</evidence>
<dbReference type="EnsemblMetazoa" id="HelroT162307">
    <property type="protein sequence ID" value="HelroP162307"/>
    <property type="gene ID" value="HelroG162307"/>
</dbReference>
<dbReference type="AlphaFoldDB" id="T1ESH6"/>
<accession>T1ESH6</accession>
<dbReference type="RefSeq" id="XP_009022797.1">
    <property type="nucleotide sequence ID" value="XM_009024549.1"/>
</dbReference>
<name>T1ESH6_HELRO</name>
<protein>
    <submittedName>
        <fullName evidence="1 2">Uncharacterized protein</fullName>
    </submittedName>
</protein>